<keyword evidence="1" id="KW-1133">Transmembrane helix</keyword>
<feature type="transmembrane region" description="Helical" evidence="1">
    <location>
        <begin position="196"/>
        <end position="220"/>
    </location>
</feature>
<keyword evidence="3" id="KW-1185">Reference proteome</keyword>
<proteinExistence type="predicted"/>
<comment type="caution">
    <text evidence="2">The sequence shown here is derived from an EMBL/GenBank/DDBJ whole genome shotgun (WGS) entry which is preliminary data.</text>
</comment>
<evidence type="ECO:0000313" key="2">
    <source>
        <dbReference type="EMBL" id="KAK8843165.1"/>
    </source>
</evidence>
<organism evidence="2 3">
    <name type="scientific">Tritrichomonas musculus</name>
    <dbReference type="NCBI Taxonomy" id="1915356"/>
    <lineage>
        <taxon>Eukaryota</taxon>
        <taxon>Metamonada</taxon>
        <taxon>Parabasalia</taxon>
        <taxon>Tritrichomonadida</taxon>
        <taxon>Tritrichomonadidae</taxon>
        <taxon>Tritrichomonas</taxon>
    </lineage>
</organism>
<keyword evidence="1" id="KW-0472">Membrane</keyword>
<name>A0ABR2HA96_9EUKA</name>
<gene>
    <name evidence="2" type="ORF">M9Y10_025362</name>
</gene>
<dbReference type="EMBL" id="JAPFFF010000036">
    <property type="protein sequence ID" value="KAK8843165.1"/>
    <property type="molecule type" value="Genomic_DNA"/>
</dbReference>
<accession>A0ABR2HA96</accession>
<protein>
    <submittedName>
        <fullName evidence="2">Uncharacterized protein</fullName>
    </submittedName>
</protein>
<sequence>MLRDISEDSFILNNNELEESGVNIYELYLLGKEFLIDIDLIKNPEYKKKVVISLLTKILQQNQDNTDAEMLISQNLDYIITNYQEEFYKIPINSLQNIFFHKKRILKSHEKAYQFIIQKQRLNINNELFSLLPSLDGEKLTPKTFIESISNQNEHFGFCPKIDIFTLLNIISPKVINYNGTIDEYIKTNKKSSRNIYIFGIFIFFVSLILMFTQFIPTYFHDFFIIQVSSQIWSQIQKYFGYYHDDKELINNNENKNKILKNVFEYYTPKYSVEINNLFSDKPFPNAIINNKEELAPIITFSLMNKNVPTTKIIAVKHDYKNIEEEVLTKQLVSSKIEGECCERKLVFYYQDQKRYKITNWDNFSTYTSTEPIKSYSEQILIPEGYKNKEEEILTKQLVSSKIEGEYCERKLVFYYQDQKRYKITNCDNFSTYTSTEPIKSYSEQILIPEGYKNKEEEILTKQLVKFEYIGEGINQKLINYFEDQRRYKLINCNDTITYTKHEIIKSYIEEIGPKVYEDFKTECETYDNIHHINRPDFFLKRSPCVIQKPPFAPRTICTKYKRNIIISPDRNVIFTDWTELKT</sequence>
<dbReference type="Proteomes" id="UP001470230">
    <property type="component" value="Unassembled WGS sequence"/>
</dbReference>
<evidence type="ECO:0000313" key="3">
    <source>
        <dbReference type="Proteomes" id="UP001470230"/>
    </source>
</evidence>
<reference evidence="2 3" key="1">
    <citation type="submission" date="2024-04" db="EMBL/GenBank/DDBJ databases">
        <title>Tritrichomonas musculus Genome.</title>
        <authorList>
            <person name="Alves-Ferreira E."/>
            <person name="Grigg M."/>
            <person name="Lorenzi H."/>
            <person name="Galac M."/>
        </authorList>
    </citation>
    <scope>NUCLEOTIDE SEQUENCE [LARGE SCALE GENOMIC DNA]</scope>
    <source>
        <strain evidence="2 3">EAF2021</strain>
    </source>
</reference>
<keyword evidence="1" id="KW-0812">Transmembrane</keyword>
<evidence type="ECO:0000256" key="1">
    <source>
        <dbReference type="SAM" id="Phobius"/>
    </source>
</evidence>